<evidence type="ECO:0000256" key="7">
    <source>
        <dbReference type="PIRSR" id="PIRSR006019-2"/>
    </source>
</evidence>
<comment type="cofactor">
    <cofactor evidence="1 7">
        <name>Zn(2+)</name>
        <dbReference type="ChEBI" id="CHEBI:29105"/>
    </cofactor>
</comment>
<dbReference type="InterPro" id="IPR016192">
    <property type="entry name" value="APOBEC/CMP_deaminase_Zn-bd"/>
</dbReference>
<dbReference type="PANTHER" id="PTHR11086:SF18">
    <property type="entry name" value="DEOXYCYTIDYLATE DEAMINASE"/>
    <property type="match status" value="1"/>
</dbReference>
<evidence type="ECO:0000313" key="9">
    <source>
        <dbReference type="EMBL" id="KHM51723.1"/>
    </source>
</evidence>
<dbReference type="GO" id="GO:0004132">
    <property type="term" value="F:dCMP deaminase activity"/>
    <property type="evidence" value="ECO:0007669"/>
    <property type="project" value="InterPro"/>
</dbReference>
<keyword evidence="10" id="KW-1185">Reference proteome</keyword>
<organism evidence="9 10">
    <name type="scientific">Anaerovibrio lipolyticus</name>
    <dbReference type="NCBI Taxonomy" id="82374"/>
    <lineage>
        <taxon>Bacteria</taxon>
        <taxon>Bacillati</taxon>
        <taxon>Bacillota</taxon>
        <taxon>Negativicutes</taxon>
        <taxon>Selenomonadales</taxon>
        <taxon>Selenomonadaceae</taxon>
        <taxon>Anaerovibrio</taxon>
    </lineage>
</organism>
<evidence type="ECO:0000256" key="1">
    <source>
        <dbReference type="ARBA" id="ARBA00001947"/>
    </source>
</evidence>
<evidence type="ECO:0000256" key="4">
    <source>
        <dbReference type="ARBA" id="ARBA00022801"/>
    </source>
</evidence>
<reference evidence="9 10" key="1">
    <citation type="journal article" date="2013" name="PLoS ONE">
        <title>Identification and characterization of three novel lipases belonging to families II and V from Anaerovibrio lipolyticus 5ST.</title>
        <authorList>
            <person name="Prive F."/>
            <person name="Kaderbhai N.N."/>
            <person name="Girdwood S."/>
            <person name="Worgan H.J."/>
            <person name="Pinloche E."/>
            <person name="Scollan N.D."/>
            <person name="Huws S.A."/>
            <person name="Newbold C.J."/>
        </authorList>
    </citation>
    <scope>NUCLEOTIDE SEQUENCE [LARGE SCALE GENOMIC DNA]</scope>
    <source>
        <strain evidence="9 10">5S</strain>
    </source>
</reference>
<dbReference type="PROSITE" id="PS51747">
    <property type="entry name" value="CYT_DCMP_DEAMINASES_2"/>
    <property type="match status" value="1"/>
</dbReference>
<accession>A0A0B2JYE5</accession>
<comment type="caution">
    <text evidence="9">The sequence shown here is derived from an EMBL/GenBank/DDBJ whole genome shotgun (WGS) entry which is preliminary data.</text>
</comment>
<feature type="domain" description="CMP/dCMP-type deaminase" evidence="8">
    <location>
        <begin position="9"/>
        <end position="152"/>
    </location>
</feature>
<evidence type="ECO:0000256" key="6">
    <source>
        <dbReference type="PIRSR" id="PIRSR006019-1"/>
    </source>
</evidence>
<sequence>MADASKRPEWNDYFLDISKAVGKRSTCLRRKYGAIIVKDKIIISTGYNGAPRGEANCIDTGLCERQRLGIKPGQNYELCVAVHAEQNAIINGDPEKMKGATAYIVGYNADGTLASGKPCLLCRRMLRNAMLDKVIYLESDGSTVEVAPKDIK</sequence>
<dbReference type="GO" id="GO:0006220">
    <property type="term" value="P:pyrimidine nucleotide metabolic process"/>
    <property type="evidence" value="ECO:0007669"/>
    <property type="project" value="InterPro"/>
</dbReference>
<keyword evidence="3 7" id="KW-0479">Metal-binding</keyword>
<dbReference type="InterPro" id="IPR015517">
    <property type="entry name" value="dCMP_deaminase-rel"/>
</dbReference>
<dbReference type="GO" id="GO:0008270">
    <property type="term" value="F:zinc ion binding"/>
    <property type="evidence" value="ECO:0007669"/>
    <property type="project" value="InterPro"/>
</dbReference>
<evidence type="ECO:0000256" key="3">
    <source>
        <dbReference type="ARBA" id="ARBA00022723"/>
    </source>
</evidence>
<dbReference type="RefSeq" id="WP_039209404.1">
    <property type="nucleotide sequence ID" value="NZ_JSCE01000176.1"/>
</dbReference>
<dbReference type="PANTHER" id="PTHR11086">
    <property type="entry name" value="DEOXYCYTIDYLATE DEAMINASE-RELATED"/>
    <property type="match status" value="1"/>
</dbReference>
<dbReference type="InterPro" id="IPR002125">
    <property type="entry name" value="CMP_dCMP_dom"/>
</dbReference>
<dbReference type="PROSITE" id="PS00903">
    <property type="entry name" value="CYT_DCMP_DEAMINASES_1"/>
    <property type="match status" value="1"/>
</dbReference>
<gene>
    <name evidence="9" type="ORF">NZ47_08805</name>
</gene>
<proteinExistence type="inferred from homology"/>
<evidence type="ECO:0000256" key="2">
    <source>
        <dbReference type="ARBA" id="ARBA00006576"/>
    </source>
</evidence>
<name>A0A0B2JYE5_9FIRM</name>
<dbReference type="PIRSF" id="PIRSF006019">
    <property type="entry name" value="dCMP_deaminase"/>
    <property type="match status" value="1"/>
</dbReference>
<dbReference type="Proteomes" id="UP000030993">
    <property type="component" value="Unassembled WGS sequence"/>
</dbReference>
<dbReference type="CDD" id="cd01286">
    <property type="entry name" value="deoxycytidylate_deaminase"/>
    <property type="match status" value="1"/>
</dbReference>
<protein>
    <submittedName>
        <fullName evidence="9">Cytidine deaminase</fullName>
    </submittedName>
</protein>
<dbReference type="EMBL" id="JSCE01000176">
    <property type="protein sequence ID" value="KHM51723.1"/>
    <property type="molecule type" value="Genomic_DNA"/>
</dbReference>
<dbReference type="InterPro" id="IPR035105">
    <property type="entry name" value="Deoxycytidylate_deaminase_dom"/>
</dbReference>
<dbReference type="Gene3D" id="3.40.140.10">
    <property type="entry name" value="Cytidine Deaminase, domain 2"/>
    <property type="match status" value="1"/>
</dbReference>
<feature type="active site" description="Proton donor" evidence="6">
    <location>
        <position position="85"/>
    </location>
</feature>
<dbReference type="AlphaFoldDB" id="A0A0B2JYE5"/>
<keyword evidence="5 7" id="KW-0862">Zinc</keyword>
<dbReference type="eggNOG" id="COG2131">
    <property type="taxonomic scope" value="Bacteria"/>
</dbReference>
<feature type="binding site" evidence="7">
    <location>
        <position position="119"/>
    </location>
    <ligand>
        <name>Zn(2+)</name>
        <dbReference type="ChEBI" id="CHEBI:29105"/>
        <note>catalytic</note>
    </ligand>
</feature>
<dbReference type="InterPro" id="IPR016193">
    <property type="entry name" value="Cytidine_deaminase-like"/>
</dbReference>
<evidence type="ECO:0000256" key="5">
    <source>
        <dbReference type="ARBA" id="ARBA00022833"/>
    </source>
</evidence>
<keyword evidence="4" id="KW-0378">Hydrolase</keyword>
<dbReference type="Pfam" id="PF00383">
    <property type="entry name" value="dCMP_cyt_deam_1"/>
    <property type="match status" value="1"/>
</dbReference>
<comment type="similarity">
    <text evidence="2">Belongs to the cytidine and deoxycytidylate deaminase family.</text>
</comment>
<dbReference type="SUPFAM" id="SSF53927">
    <property type="entry name" value="Cytidine deaminase-like"/>
    <property type="match status" value="1"/>
</dbReference>
<evidence type="ECO:0000313" key="10">
    <source>
        <dbReference type="Proteomes" id="UP000030993"/>
    </source>
</evidence>
<feature type="binding site" evidence="7">
    <location>
        <position position="83"/>
    </location>
    <ligand>
        <name>Zn(2+)</name>
        <dbReference type="ChEBI" id="CHEBI:29105"/>
        <note>catalytic</note>
    </ligand>
</feature>
<feature type="binding site" evidence="7">
    <location>
        <position position="122"/>
    </location>
    <ligand>
        <name>Zn(2+)</name>
        <dbReference type="ChEBI" id="CHEBI:29105"/>
        <note>catalytic</note>
    </ligand>
</feature>
<dbReference type="GO" id="GO:0005737">
    <property type="term" value="C:cytoplasm"/>
    <property type="evidence" value="ECO:0007669"/>
    <property type="project" value="TreeGrafter"/>
</dbReference>
<evidence type="ECO:0000259" key="8">
    <source>
        <dbReference type="PROSITE" id="PS51747"/>
    </source>
</evidence>
<dbReference type="STRING" id="82374.NZ47_08805"/>
<dbReference type="InterPro" id="IPR016473">
    <property type="entry name" value="dCMP_deaminase"/>
</dbReference>